<proteinExistence type="predicted"/>
<reference evidence="1 2" key="1">
    <citation type="submission" date="2020-10" db="EMBL/GenBank/DDBJ databases">
        <title>Aquamicrobium zhengzhouensis sp. nov., a exopolysaccharide producing bacterium isolated from farmland soil.</title>
        <authorList>
            <person name="Wang X."/>
        </authorList>
    </citation>
    <scope>NUCLEOTIDE SEQUENCE [LARGE SCALE GENOMIC DNA]</scope>
    <source>
        <strain evidence="2">cd-1</strain>
    </source>
</reference>
<evidence type="ECO:0000313" key="1">
    <source>
        <dbReference type="EMBL" id="MBI1620312.1"/>
    </source>
</evidence>
<protein>
    <submittedName>
        <fullName evidence="1">Uncharacterized protein</fullName>
    </submittedName>
</protein>
<dbReference type="EMBL" id="JADGMQ010000003">
    <property type="protein sequence ID" value="MBI1620312.1"/>
    <property type="molecule type" value="Genomic_DNA"/>
</dbReference>
<keyword evidence="2" id="KW-1185">Reference proteome</keyword>
<dbReference type="Proteomes" id="UP000601789">
    <property type="component" value="Unassembled WGS sequence"/>
</dbReference>
<dbReference type="RefSeq" id="WP_198475549.1">
    <property type="nucleotide sequence ID" value="NZ_JADGMQ010000003.1"/>
</dbReference>
<evidence type="ECO:0000313" key="2">
    <source>
        <dbReference type="Proteomes" id="UP000601789"/>
    </source>
</evidence>
<accession>A0ABS0SCV9</accession>
<organism evidence="1 2">
    <name type="scientific">Aquamicrobium zhengzhouense</name>
    <dbReference type="NCBI Taxonomy" id="2781738"/>
    <lineage>
        <taxon>Bacteria</taxon>
        <taxon>Pseudomonadati</taxon>
        <taxon>Pseudomonadota</taxon>
        <taxon>Alphaproteobacteria</taxon>
        <taxon>Hyphomicrobiales</taxon>
        <taxon>Phyllobacteriaceae</taxon>
        <taxon>Aquamicrobium</taxon>
    </lineage>
</organism>
<name>A0ABS0SCV9_9HYPH</name>
<comment type="caution">
    <text evidence="1">The sequence shown here is derived from an EMBL/GenBank/DDBJ whole genome shotgun (WGS) entry which is preliminary data.</text>
</comment>
<gene>
    <name evidence="1" type="ORF">IOD40_06490</name>
</gene>
<sequence length="190" mass="20386">MVERFMHTRAGMVVAHEGPWVRHLDYAALEAKLAERVKIGPLAHVIAEMLDRAGEPCPNGDVLHDILVQALPAALEATPPAPKVSEPTRVYEPYPGAFDGILGSDTPLVPKDPWPVHYANSTAPGRFAPPAPKVTEAMVETEMVRMTVSETIRAMGANPDEQIIGELTVFDAVAVKVRAALTAAQEAGKP</sequence>